<feature type="transmembrane region" description="Helical" evidence="2">
    <location>
        <begin position="9"/>
        <end position="29"/>
    </location>
</feature>
<evidence type="ECO:0000256" key="2">
    <source>
        <dbReference type="SAM" id="Phobius"/>
    </source>
</evidence>
<keyword evidence="2" id="KW-1133">Transmembrane helix</keyword>
<organism evidence="3 4">
    <name type="scientific">Nocardia jiangxiensis</name>
    <dbReference type="NCBI Taxonomy" id="282685"/>
    <lineage>
        <taxon>Bacteria</taxon>
        <taxon>Bacillati</taxon>
        <taxon>Actinomycetota</taxon>
        <taxon>Actinomycetes</taxon>
        <taxon>Mycobacteriales</taxon>
        <taxon>Nocardiaceae</taxon>
        <taxon>Nocardia</taxon>
    </lineage>
</organism>
<comment type="caution">
    <text evidence="3">The sequence shown here is derived from an EMBL/GenBank/DDBJ whole genome shotgun (WGS) entry which is preliminary data.</text>
</comment>
<sequence length="222" mass="23804">MISGSGHPLAYPVLTTIGALVICLAWAPFADAEQLAMLGAVALVVLVYSAFRLMVASGVLPWHTDPGIPGNVPGCRRIRQQHRLLSRSWLELSAGDRTRWLPVYFDPMLVTATDSTAEFRDGTVYLDNVRLYPSGPVRDREPVGRLHDNPTRPDPDGPAHAADAARFTRRLLLDGQFVVAAPFAALLWVYVVGGGFPGFAAGATVAAGVAVWFSAIRGSDPS</sequence>
<accession>A0ABW6RW26</accession>
<gene>
    <name evidence="3" type="ORF">ACFYXQ_10640</name>
</gene>
<feature type="transmembrane region" description="Helical" evidence="2">
    <location>
        <begin position="35"/>
        <end position="55"/>
    </location>
</feature>
<evidence type="ECO:0000313" key="4">
    <source>
        <dbReference type="Proteomes" id="UP001601992"/>
    </source>
</evidence>
<dbReference type="RefSeq" id="WP_306305363.1">
    <property type="nucleotide sequence ID" value="NZ_JBIAQY010000003.1"/>
</dbReference>
<evidence type="ECO:0000313" key="3">
    <source>
        <dbReference type="EMBL" id="MFF3568217.1"/>
    </source>
</evidence>
<feature type="transmembrane region" description="Helical" evidence="2">
    <location>
        <begin position="171"/>
        <end position="190"/>
    </location>
</feature>
<feature type="compositionally biased region" description="Basic and acidic residues" evidence="1">
    <location>
        <begin position="138"/>
        <end position="157"/>
    </location>
</feature>
<reference evidence="3 4" key="1">
    <citation type="submission" date="2024-10" db="EMBL/GenBank/DDBJ databases">
        <title>The Natural Products Discovery Center: Release of the First 8490 Sequenced Strains for Exploring Actinobacteria Biosynthetic Diversity.</title>
        <authorList>
            <person name="Kalkreuter E."/>
            <person name="Kautsar S.A."/>
            <person name="Yang D."/>
            <person name="Bader C.D."/>
            <person name="Teijaro C.N."/>
            <person name="Fluegel L."/>
            <person name="Davis C.M."/>
            <person name="Simpson J.R."/>
            <person name="Lauterbach L."/>
            <person name="Steele A.D."/>
            <person name="Gui C."/>
            <person name="Meng S."/>
            <person name="Li G."/>
            <person name="Viehrig K."/>
            <person name="Ye F."/>
            <person name="Su P."/>
            <person name="Kiefer A.F."/>
            <person name="Nichols A."/>
            <person name="Cepeda A.J."/>
            <person name="Yan W."/>
            <person name="Fan B."/>
            <person name="Jiang Y."/>
            <person name="Adhikari A."/>
            <person name="Zheng C.-J."/>
            <person name="Schuster L."/>
            <person name="Cowan T.M."/>
            <person name="Smanski M.J."/>
            <person name="Chevrette M.G."/>
            <person name="De Carvalho L.P.S."/>
            <person name="Shen B."/>
        </authorList>
    </citation>
    <scope>NUCLEOTIDE SEQUENCE [LARGE SCALE GENOMIC DNA]</scope>
    <source>
        <strain evidence="3 4">NPDC002593</strain>
    </source>
</reference>
<keyword evidence="4" id="KW-1185">Reference proteome</keyword>
<dbReference type="Proteomes" id="UP001601992">
    <property type="component" value="Unassembled WGS sequence"/>
</dbReference>
<feature type="region of interest" description="Disordered" evidence="1">
    <location>
        <begin position="138"/>
        <end position="161"/>
    </location>
</feature>
<keyword evidence="2" id="KW-0472">Membrane</keyword>
<protein>
    <recommendedName>
        <fullName evidence="5">PH domain-containing protein</fullName>
    </recommendedName>
</protein>
<feature type="transmembrane region" description="Helical" evidence="2">
    <location>
        <begin position="196"/>
        <end position="216"/>
    </location>
</feature>
<evidence type="ECO:0000256" key="1">
    <source>
        <dbReference type="SAM" id="MobiDB-lite"/>
    </source>
</evidence>
<name>A0ABW6RW26_9NOCA</name>
<proteinExistence type="predicted"/>
<evidence type="ECO:0008006" key="5">
    <source>
        <dbReference type="Google" id="ProtNLM"/>
    </source>
</evidence>
<dbReference type="EMBL" id="JBIAQY010000003">
    <property type="protein sequence ID" value="MFF3568217.1"/>
    <property type="molecule type" value="Genomic_DNA"/>
</dbReference>
<keyword evidence="2" id="KW-0812">Transmembrane</keyword>